<organism evidence="1">
    <name type="scientific">Escherichia phage vB_EcoS_ESCO41</name>
    <dbReference type="NCBI Taxonomy" id="2496547"/>
    <lineage>
        <taxon>Viruses</taxon>
        <taxon>Duplodnaviria</taxon>
        <taxon>Heunggongvirae</taxon>
        <taxon>Uroviricota</taxon>
        <taxon>Caudoviricetes</taxon>
        <taxon>Drexlerviridae</taxon>
        <taxon>Nouzillyvirus</taxon>
        <taxon>Nouzillyvirus ESCO41</taxon>
    </lineage>
</organism>
<sequence length="70" mass="7917">MKIEIIDVNYATDDDSLTLEECGFKFGDVVEVFGHYIDGDLSIRAIRETEFVTVGDGISISEHEYKVIEE</sequence>
<gene>
    <name evidence="1" type="ORF">ESCO41_00039</name>
</gene>
<dbReference type="Proteomes" id="UP000222601">
    <property type="component" value="Segment"/>
</dbReference>
<accession>A0A1U9WQY9</accession>
<reference evidence="1" key="1">
    <citation type="submission" date="2017-02" db="EMBL/GenBank/DDBJ databases">
        <title>Characterization of a new coliphage vB_EcoS_ESCO41.</title>
        <authorList>
            <person name="Trotereau A."/>
            <person name="Schouler C."/>
        </authorList>
    </citation>
    <scope>NUCLEOTIDE SEQUENCE [LARGE SCALE GENOMIC DNA]</scope>
</reference>
<keyword evidence="2" id="KW-1185">Reference proteome</keyword>
<evidence type="ECO:0000313" key="2">
    <source>
        <dbReference type="Proteomes" id="UP000222601"/>
    </source>
</evidence>
<name>A0A1U9WQY9_9CAUD</name>
<dbReference type="EMBL" id="KY619305">
    <property type="protein sequence ID" value="AQY55267.1"/>
    <property type="molecule type" value="Genomic_DNA"/>
</dbReference>
<protein>
    <submittedName>
        <fullName evidence="1">Uncharacterized protein</fullName>
    </submittedName>
</protein>
<evidence type="ECO:0000313" key="1">
    <source>
        <dbReference type="EMBL" id="AQY55267.1"/>
    </source>
</evidence>
<proteinExistence type="predicted"/>